<dbReference type="AlphaFoldDB" id="A0A182NN87"/>
<feature type="domain" description="Peptidase S1" evidence="9">
    <location>
        <begin position="154"/>
        <end position="386"/>
    </location>
</feature>
<dbReference type="PRINTS" id="PR00722">
    <property type="entry name" value="CHYMOTRYPSIN"/>
</dbReference>
<reference evidence="11" key="1">
    <citation type="submission" date="2013-03" db="EMBL/GenBank/DDBJ databases">
        <title>The Genome Sequence of Anopheles dirus WRAIR2.</title>
        <authorList>
            <consortium name="The Broad Institute Genomics Platform"/>
            <person name="Neafsey D.E."/>
            <person name="Walton C."/>
            <person name="Walker B."/>
            <person name="Young S.K."/>
            <person name="Zeng Q."/>
            <person name="Gargeya S."/>
            <person name="Fitzgerald M."/>
            <person name="Haas B."/>
            <person name="Abouelleil A."/>
            <person name="Allen A.W."/>
            <person name="Alvarado L."/>
            <person name="Arachchi H.M."/>
            <person name="Berlin A.M."/>
            <person name="Chapman S.B."/>
            <person name="Gainer-Dewar J."/>
            <person name="Goldberg J."/>
            <person name="Griggs A."/>
            <person name="Gujja S."/>
            <person name="Hansen M."/>
            <person name="Howarth C."/>
            <person name="Imamovic A."/>
            <person name="Ireland A."/>
            <person name="Larimer J."/>
            <person name="McCowan C."/>
            <person name="Murphy C."/>
            <person name="Pearson M."/>
            <person name="Poon T.W."/>
            <person name="Priest M."/>
            <person name="Roberts A."/>
            <person name="Saif S."/>
            <person name="Shea T."/>
            <person name="Sisk P."/>
            <person name="Sykes S."/>
            <person name="Wortman J."/>
            <person name="Nusbaum C."/>
            <person name="Birren B."/>
        </authorList>
    </citation>
    <scope>NUCLEOTIDE SEQUENCE [LARGE SCALE GENOMIC DNA]</scope>
    <source>
        <strain evidence="11">WRAIR2</strain>
    </source>
</reference>
<reference evidence="10" key="2">
    <citation type="submission" date="2020-05" db="UniProtKB">
        <authorList>
            <consortium name="EnsemblMetazoa"/>
        </authorList>
    </citation>
    <scope>IDENTIFICATION</scope>
    <source>
        <strain evidence="10">WRAIR2</strain>
    </source>
</reference>
<dbReference type="PROSITE" id="PS00134">
    <property type="entry name" value="TRYPSIN_HIS"/>
    <property type="match status" value="2"/>
</dbReference>
<evidence type="ECO:0000313" key="11">
    <source>
        <dbReference type="Proteomes" id="UP000075884"/>
    </source>
</evidence>
<dbReference type="Pfam" id="PF00089">
    <property type="entry name" value="Trypsin"/>
    <property type="match status" value="2"/>
</dbReference>
<proteinExistence type="inferred from homology"/>
<dbReference type="FunFam" id="2.40.10.10:FF:000068">
    <property type="entry name" value="transmembrane protease serine 2"/>
    <property type="match status" value="2"/>
</dbReference>
<keyword evidence="3 8" id="KW-0645">Protease</keyword>
<dbReference type="GO" id="GO:0004252">
    <property type="term" value="F:serine-type endopeptidase activity"/>
    <property type="evidence" value="ECO:0007669"/>
    <property type="project" value="InterPro"/>
</dbReference>
<dbReference type="VEuPathDB" id="VectorBase:ADIR009122"/>
<accession>A0A182NN87</accession>
<dbReference type="GO" id="GO:0005615">
    <property type="term" value="C:extracellular space"/>
    <property type="evidence" value="ECO:0007669"/>
    <property type="project" value="TreeGrafter"/>
</dbReference>
<dbReference type="Gene3D" id="2.40.10.10">
    <property type="entry name" value="Trypsin-like serine proteases"/>
    <property type="match status" value="3"/>
</dbReference>
<dbReference type="InterPro" id="IPR001254">
    <property type="entry name" value="Trypsin_dom"/>
</dbReference>
<evidence type="ECO:0000256" key="3">
    <source>
        <dbReference type="ARBA" id="ARBA00022670"/>
    </source>
</evidence>
<name>A0A182NN87_9DIPT</name>
<dbReference type="Proteomes" id="UP000075884">
    <property type="component" value="Unassembled WGS sequence"/>
</dbReference>
<dbReference type="STRING" id="7168.A0A182NN87"/>
<dbReference type="GO" id="GO:0006508">
    <property type="term" value="P:proteolysis"/>
    <property type="evidence" value="ECO:0007669"/>
    <property type="project" value="UniProtKB-KW"/>
</dbReference>
<evidence type="ECO:0000256" key="6">
    <source>
        <dbReference type="ARBA" id="ARBA00023157"/>
    </source>
</evidence>
<sequence>MQIDIGTTDWECSLLPADIPPRKPWALRAYAHGSWKVAPPWFQICGLVSNQLSSMAGMRFQVTILCLCILDLLVLSNTLPKINFPRIIPNEGDTCKTDNIVNGTCTKEEQCDTAFLNHFANEDHKSACRANAFYKVYCYKPFLESCQRQPNPHIFGGVKAQSSKFPYLTRLGLINREHKTEWVCGATIISERFLLTAAHCKQQQSVPVTRVGLGCSETTVECEKILAMKNFIPHPQYNKSTKHHDIALIELHEIIEFNTRVLPVCPFPEMVDIPSIENLTIVGWGNTLRNVEVPRLMQATVRTVKLEDCKKIYEDVGKTTGIMVGNVIIDEMYCAHGSETADGYTDACQGDSGGPLVTVEDNNIYVVGVVSTGIGCGGKHPGLYTRPGLVSNQLSIMADVRFQVTILCLCILDLLVLSNTLPKIKFPPTIPNEGDSCSTDNIVNGKCTKEEQCDRAFLHYFANRDRQVVCRDNAFYKVYCYKPFLESCQDRSHSHIFNGTEAQSSKFPYLTRLGLINTEHETEWFCSATIISERFLLTAAHCEKQQSVPLTHVGLGCSETTVKCEKILAMKNFIPHPQYNKNVKYHDIALIELHDAIEFNTRVRPVCPFPDMIDVPASENLTIAGWGATLRNVEVPRLMQATVRTVKLEDCKKIHEDISKKSGIVFRRGIIDEMYCARGLQAEEGYVDACEGDSGGPLVVDEDDNKYVVGVISTGYGCGGEHPGLYTRVSSYFDWIKQNAV</sequence>
<dbReference type="PANTHER" id="PTHR24264">
    <property type="entry name" value="TRYPSIN-RELATED"/>
    <property type="match status" value="1"/>
</dbReference>
<comment type="subcellular location">
    <subcellularLocation>
        <location evidence="1">Secreted</location>
    </subcellularLocation>
</comment>
<evidence type="ECO:0000256" key="2">
    <source>
        <dbReference type="ARBA" id="ARBA00022525"/>
    </source>
</evidence>
<evidence type="ECO:0000259" key="9">
    <source>
        <dbReference type="PROSITE" id="PS50240"/>
    </source>
</evidence>
<dbReference type="PANTHER" id="PTHR24264:SF65">
    <property type="entry name" value="SRCR DOMAIN-CONTAINING PROTEIN"/>
    <property type="match status" value="1"/>
</dbReference>
<keyword evidence="6" id="KW-1015">Disulfide bond</keyword>
<protein>
    <recommendedName>
        <fullName evidence="9">Peptidase S1 domain-containing protein</fullName>
    </recommendedName>
</protein>
<dbReference type="PROSITE" id="PS00135">
    <property type="entry name" value="TRYPSIN_SER"/>
    <property type="match status" value="2"/>
</dbReference>
<keyword evidence="2" id="KW-0964">Secreted</keyword>
<dbReference type="CDD" id="cd00190">
    <property type="entry name" value="Tryp_SPc"/>
    <property type="match status" value="2"/>
</dbReference>
<dbReference type="SMART" id="SM00020">
    <property type="entry name" value="Tryp_SPc"/>
    <property type="match status" value="2"/>
</dbReference>
<dbReference type="SUPFAM" id="SSF50494">
    <property type="entry name" value="Trypsin-like serine proteases"/>
    <property type="match status" value="2"/>
</dbReference>
<evidence type="ECO:0000256" key="1">
    <source>
        <dbReference type="ARBA" id="ARBA00004613"/>
    </source>
</evidence>
<evidence type="ECO:0000256" key="5">
    <source>
        <dbReference type="ARBA" id="ARBA00022825"/>
    </source>
</evidence>
<dbReference type="InterPro" id="IPR043504">
    <property type="entry name" value="Peptidase_S1_PA_chymotrypsin"/>
</dbReference>
<evidence type="ECO:0000256" key="8">
    <source>
        <dbReference type="RuleBase" id="RU363034"/>
    </source>
</evidence>
<keyword evidence="11" id="KW-1185">Reference proteome</keyword>
<keyword evidence="5 8" id="KW-0720">Serine protease</keyword>
<evidence type="ECO:0000313" key="10">
    <source>
        <dbReference type="EnsemblMetazoa" id="ADIR009122-PA"/>
    </source>
</evidence>
<dbReference type="InterPro" id="IPR033116">
    <property type="entry name" value="TRYPSIN_SER"/>
</dbReference>
<keyword evidence="4 8" id="KW-0378">Hydrolase</keyword>
<dbReference type="InterPro" id="IPR009003">
    <property type="entry name" value="Peptidase_S1_PA"/>
</dbReference>
<evidence type="ECO:0000256" key="4">
    <source>
        <dbReference type="ARBA" id="ARBA00022801"/>
    </source>
</evidence>
<comment type="similarity">
    <text evidence="7">Belongs to the peptidase S1 family. CLIP subfamily.</text>
</comment>
<dbReference type="PROSITE" id="PS50240">
    <property type="entry name" value="TRYPSIN_DOM"/>
    <property type="match status" value="2"/>
</dbReference>
<evidence type="ECO:0000256" key="7">
    <source>
        <dbReference type="ARBA" id="ARBA00024195"/>
    </source>
</evidence>
<dbReference type="InterPro" id="IPR018114">
    <property type="entry name" value="TRYPSIN_HIS"/>
</dbReference>
<dbReference type="EnsemblMetazoa" id="ADIR009122-RA">
    <property type="protein sequence ID" value="ADIR009122-PA"/>
    <property type="gene ID" value="ADIR009122"/>
</dbReference>
<dbReference type="InterPro" id="IPR001314">
    <property type="entry name" value="Peptidase_S1A"/>
</dbReference>
<feature type="domain" description="Peptidase S1" evidence="9">
    <location>
        <begin position="496"/>
        <end position="741"/>
    </location>
</feature>
<organism evidence="10 11">
    <name type="scientific">Anopheles dirus</name>
    <dbReference type="NCBI Taxonomy" id="7168"/>
    <lineage>
        <taxon>Eukaryota</taxon>
        <taxon>Metazoa</taxon>
        <taxon>Ecdysozoa</taxon>
        <taxon>Arthropoda</taxon>
        <taxon>Hexapoda</taxon>
        <taxon>Insecta</taxon>
        <taxon>Pterygota</taxon>
        <taxon>Neoptera</taxon>
        <taxon>Endopterygota</taxon>
        <taxon>Diptera</taxon>
        <taxon>Nematocera</taxon>
        <taxon>Culicoidea</taxon>
        <taxon>Culicidae</taxon>
        <taxon>Anophelinae</taxon>
        <taxon>Anopheles</taxon>
    </lineage>
</organism>
<dbReference type="InterPro" id="IPR050127">
    <property type="entry name" value="Serine_Proteases_S1"/>
</dbReference>